<dbReference type="SUPFAM" id="SSF52425">
    <property type="entry name" value="Cryptochrome/photolyase, N-terminal domain"/>
    <property type="match status" value="1"/>
</dbReference>
<proteinExistence type="predicted"/>
<sequence>MQANKVLIWLKNDLRVSDNPAFIYALKNNLTPIPVFIWAPSEEKPWEPGSATRLWLHNSLKALQVELQNLGLDLIYRLGPSQKALEELIGVGLRRGRRADKDLQVGDAVDFWRVLQADYENRYLVL</sequence>
<dbReference type="PROSITE" id="PS51645">
    <property type="entry name" value="PHR_CRY_ALPHA_BETA"/>
    <property type="match status" value="1"/>
</dbReference>
<dbReference type="InterPro" id="IPR036155">
    <property type="entry name" value="Crypto/Photolyase_N_sf"/>
</dbReference>
<gene>
    <name evidence="2" type="ORF">E3A20_22240</name>
</gene>
<name>A0A5C6M1K8_9PLAN</name>
<feature type="domain" description="Photolyase/cryptochrome alpha/beta" evidence="1">
    <location>
        <begin position="4"/>
        <end position="126"/>
    </location>
</feature>
<accession>A0A5C6M1K8</accession>
<dbReference type="PANTHER" id="PTHR11455">
    <property type="entry name" value="CRYPTOCHROME"/>
    <property type="match status" value="1"/>
</dbReference>
<organism evidence="2 3">
    <name type="scientific">Planctomyces bekefii</name>
    <dbReference type="NCBI Taxonomy" id="1653850"/>
    <lineage>
        <taxon>Bacteria</taxon>
        <taxon>Pseudomonadati</taxon>
        <taxon>Planctomycetota</taxon>
        <taxon>Planctomycetia</taxon>
        <taxon>Planctomycetales</taxon>
        <taxon>Planctomycetaceae</taxon>
        <taxon>Planctomyces</taxon>
    </lineage>
</organism>
<dbReference type="Pfam" id="PF00875">
    <property type="entry name" value="DNA_photolyase"/>
    <property type="match status" value="1"/>
</dbReference>
<keyword evidence="3" id="KW-1185">Reference proteome</keyword>
<evidence type="ECO:0000259" key="1">
    <source>
        <dbReference type="PROSITE" id="PS51645"/>
    </source>
</evidence>
<evidence type="ECO:0000313" key="3">
    <source>
        <dbReference type="Proteomes" id="UP000321083"/>
    </source>
</evidence>
<dbReference type="GO" id="GO:0003904">
    <property type="term" value="F:deoxyribodipyrimidine photo-lyase activity"/>
    <property type="evidence" value="ECO:0007669"/>
    <property type="project" value="TreeGrafter"/>
</dbReference>
<dbReference type="Gene3D" id="3.40.50.620">
    <property type="entry name" value="HUPs"/>
    <property type="match status" value="1"/>
</dbReference>
<dbReference type="InterPro" id="IPR002081">
    <property type="entry name" value="Cryptochrome/DNA_photolyase_1"/>
</dbReference>
<dbReference type="GO" id="GO:0071949">
    <property type="term" value="F:FAD binding"/>
    <property type="evidence" value="ECO:0007669"/>
    <property type="project" value="TreeGrafter"/>
</dbReference>
<comment type="caution">
    <text evidence="2">The sequence shown here is derived from an EMBL/GenBank/DDBJ whole genome shotgun (WGS) entry which is preliminary data.</text>
</comment>
<dbReference type="EMBL" id="SRHE01000568">
    <property type="protein sequence ID" value="TWW08646.1"/>
    <property type="molecule type" value="Genomic_DNA"/>
</dbReference>
<feature type="non-terminal residue" evidence="2">
    <location>
        <position position="126"/>
    </location>
</feature>
<dbReference type="PANTHER" id="PTHR11455:SF9">
    <property type="entry name" value="CRYPTOCHROME CIRCADIAN CLOCK 5 ISOFORM X1"/>
    <property type="match status" value="1"/>
</dbReference>
<dbReference type="AlphaFoldDB" id="A0A5C6M1K8"/>
<reference evidence="2 3" key="2">
    <citation type="submission" date="2019-08" db="EMBL/GenBank/DDBJ databases">
        <authorList>
            <person name="Henke P."/>
        </authorList>
    </citation>
    <scope>NUCLEOTIDE SEQUENCE [LARGE SCALE GENOMIC DNA]</scope>
    <source>
        <strain evidence="2">Phe10_nw2017</strain>
    </source>
</reference>
<dbReference type="InterPro" id="IPR014729">
    <property type="entry name" value="Rossmann-like_a/b/a_fold"/>
</dbReference>
<reference evidence="2 3" key="1">
    <citation type="submission" date="2019-08" db="EMBL/GenBank/DDBJ databases">
        <title>100 year-old enigma solved: identification of Planctomyces bekefii, the type genus and species of the phylum Planctomycetes.</title>
        <authorList>
            <person name="Svetlana D.N."/>
            <person name="Overmann J."/>
        </authorList>
    </citation>
    <scope>NUCLEOTIDE SEQUENCE [LARGE SCALE GENOMIC DNA]</scope>
    <source>
        <strain evidence="2">Phe10_nw2017</strain>
    </source>
</reference>
<evidence type="ECO:0000313" key="2">
    <source>
        <dbReference type="EMBL" id="TWW08646.1"/>
    </source>
</evidence>
<dbReference type="Proteomes" id="UP000321083">
    <property type="component" value="Unassembled WGS sequence"/>
</dbReference>
<dbReference type="InterPro" id="IPR006050">
    <property type="entry name" value="DNA_photolyase_N"/>
</dbReference>
<dbReference type="GO" id="GO:0003677">
    <property type="term" value="F:DNA binding"/>
    <property type="evidence" value="ECO:0007669"/>
    <property type="project" value="TreeGrafter"/>
</dbReference>
<protein>
    <recommendedName>
        <fullName evidence="1">Photolyase/cryptochrome alpha/beta domain-containing protein</fullName>
    </recommendedName>
</protein>